<evidence type="ECO:0000313" key="3">
    <source>
        <dbReference type="Proteomes" id="UP000637788"/>
    </source>
</evidence>
<keyword evidence="1" id="KW-1133">Transmembrane helix</keyword>
<accession>A0A917RGH6</accession>
<proteinExistence type="predicted"/>
<name>A0A917RGH6_9ACTN</name>
<comment type="caution">
    <text evidence="2">The sequence shown here is derived from an EMBL/GenBank/DDBJ whole genome shotgun (WGS) entry which is preliminary data.</text>
</comment>
<evidence type="ECO:0000256" key="1">
    <source>
        <dbReference type="SAM" id="Phobius"/>
    </source>
</evidence>
<organism evidence="2 3">
    <name type="scientific">Streptomyces flaveus</name>
    <dbReference type="NCBI Taxonomy" id="66370"/>
    <lineage>
        <taxon>Bacteria</taxon>
        <taxon>Bacillati</taxon>
        <taxon>Actinomycetota</taxon>
        <taxon>Actinomycetes</taxon>
        <taxon>Kitasatosporales</taxon>
        <taxon>Streptomycetaceae</taxon>
        <taxon>Streptomyces</taxon>
        <taxon>Streptomyces aurantiacus group</taxon>
    </lineage>
</organism>
<evidence type="ECO:0000313" key="2">
    <source>
        <dbReference type="EMBL" id="GGL05498.1"/>
    </source>
</evidence>
<dbReference type="EMBL" id="BMPQ01000032">
    <property type="protein sequence ID" value="GGL05498.1"/>
    <property type="molecule type" value="Genomic_DNA"/>
</dbReference>
<feature type="transmembrane region" description="Helical" evidence="1">
    <location>
        <begin position="20"/>
        <end position="37"/>
    </location>
</feature>
<feature type="transmembrane region" description="Helical" evidence="1">
    <location>
        <begin position="44"/>
        <end position="62"/>
    </location>
</feature>
<reference evidence="2" key="1">
    <citation type="journal article" date="2014" name="Int. J. Syst. Evol. Microbiol.">
        <title>Complete genome sequence of Corynebacterium casei LMG S-19264T (=DSM 44701T), isolated from a smear-ripened cheese.</title>
        <authorList>
            <consortium name="US DOE Joint Genome Institute (JGI-PGF)"/>
            <person name="Walter F."/>
            <person name="Albersmeier A."/>
            <person name="Kalinowski J."/>
            <person name="Ruckert C."/>
        </authorList>
    </citation>
    <scope>NUCLEOTIDE SEQUENCE</scope>
    <source>
        <strain evidence="2">JCM 3035</strain>
    </source>
</reference>
<dbReference type="AlphaFoldDB" id="A0A917RGH6"/>
<gene>
    <name evidence="2" type="ORF">GCM10010094_77850</name>
</gene>
<protein>
    <submittedName>
        <fullName evidence="2">Uncharacterized protein</fullName>
    </submittedName>
</protein>
<keyword evidence="1" id="KW-0812">Transmembrane</keyword>
<keyword evidence="3" id="KW-1185">Reference proteome</keyword>
<dbReference type="RefSeq" id="WP_189326467.1">
    <property type="nucleotide sequence ID" value="NZ_BMPQ01000032.1"/>
</dbReference>
<keyword evidence="1" id="KW-0472">Membrane</keyword>
<dbReference type="Proteomes" id="UP000637788">
    <property type="component" value="Unassembled WGS sequence"/>
</dbReference>
<reference evidence="2" key="2">
    <citation type="submission" date="2020-09" db="EMBL/GenBank/DDBJ databases">
        <authorList>
            <person name="Sun Q."/>
            <person name="Ohkuma M."/>
        </authorList>
    </citation>
    <scope>NUCLEOTIDE SEQUENCE</scope>
    <source>
        <strain evidence="2">JCM 3035</strain>
    </source>
</reference>
<sequence>MSGGGPVSGGVPVASMPVERLLLGSVGLALFVLGVWAHRDRGALSVTLVVAAAVLLLLAVLLPRLQGLAGSVAGIDFQLSLASLPDAAVPAEAIGELRGRVVPESGSHAFDVMLREPGAATYAVVNLEDGRQWLTSRLLVFAVVLEELKHTECLVFTGWSGNDGADRLVGITSPADLRRAFTWEYPWLESGLAKAWEEIRSQDGYGTRALDASAANRLMQGTVRQLVAPTEAAVHAGHPDWTQIGQHTEHAQWVDARLLGSTLRGSLGHHRVTVRAVEEAEPNAVLGIPGRFVPLVDHGNRFLALVDRHAMLEDRAAR</sequence>